<dbReference type="Pfam" id="PF01724">
    <property type="entry name" value="DUF29"/>
    <property type="match status" value="1"/>
</dbReference>
<reference evidence="1 2" key="1">
    <citation type="submission" date="2024-09" db="EMBL/GenBank/DDBJ databases">
        <title>Floridaenema gen nov. (Aerosakkonemataceae, Aerosakkonematales ord. nov., Cyanobacteria) from benthic tropical and subtropical fresh waters, with the description of four new species.</title>
        <authorList>
            <person name="Moretto J.A."/>
            <person name="Berthold D.E."/>
            <person name="Lefler F.W."/>
            <person name="Huang I.-S."/>
            <person name="Laughinghouse H. IV."/>
        </authorList>
    </citation>
    <scope>NUCLEOTIDE SEQUENCE [LARGE SCALE GENOMIC DNA]</scope>
    <source>
        <strain evidence="1 2">BLCC-F154</strain>
    </source>
</reference>
<dbReference type="EMBL" id="JBHFNS010000059">
    <property type="protein sequence ID" value="MFB2936648.1"/>
    <property type="molecule type" value="Genomic_DNA"/>
</dbReference>
<proteinExistence type="predicted"/>
<dbReference type="InterPro" id="IPR002636">
    <property type="entry name" value="DUF29"/>
</dbReference>
<keyword evidence="2" id="KW-1185">Reference proteome</keyword>
<protein>
    <submittedName>
        <fullName evidence="1">DUF29 domain-containing protein</fullName>
    </submittedName>
</protein>
<accession>A0ABV4YDA2</accession>
<dbReference type="RefSeq" id="WP_413258143.1">
    <property type="nucleotide sequence ID" value="NZ_JBHFNS010000059.1"/>
</dbReference>
<comment type="caution">
    <text evidence="1">The sequence shown here is derived from an EMBL/GenBank/DDBJ whole genome shotgun (WGS) entry which is preliminary data.</text>
</comment>
<sequence length="153" mass="17901">MNPTSKNNLNLYKTDFVVWTEQTAKLIHAKKFSQVDWQAVVEEIESLGKSDRREIKSRLEVLLQHLLKWQYQSNFQSSSWQSTIYEQRKRILDLLKDSPSLQPYLTEVLPESYHRGKQAASDEIKVQINTFPADCPYAIDQILDSEFLPRVIS</sequence>
<name>A0ABV4YDA2_9CYAN</name>
<dbReference type="PANTHER" id="PTHR34235">
    <property type="entry name" value="SLR1203 PROTEIN-RELATED"/>
    <property type="match status" value="1"/>
</dbReference>
<dbReference type="Proteomes" id="UP001576776">
    <property type="component" value="Unassembled WGS sequence"/>
</dbReference>
<evidence type="ECO:0000313" key="2">
    <source>
        <dbReference type="Proteomes" id="UP001576776"/>
    </source>
</evidence>
<evidence type="ECO:0000313" key="1">
    <source>
        <dbReference type="EMBL" id="MFB2936648.1"/>
    </source>
</evidence>
<gene>
    <name evidence="1" type="ORF">ACE1B6_15460</name>
</gene>
<dbReference type="Gene3D" id="1.20.1220.20">
    <property type="entry name" value="Uncharcterised protein PF01724"/>
    <property type="match status" value="1"/>
</dbReference>
<organism evidence="1 2">
    <name type="scientific">Floridaenema fluviatile BLCC-F154</name>
    <dbReference type="NCBI Taxonomy" id="3153640"/>
    <lineage>
        <taxon>Bacteria</taxon>
        <taxon>Bacillati</taxon>
        <taxon>Cyanobacteriota</taxon>
        <taxon>Cyanophyceae</taxon>
        <taxon>Oscillatoriophycideae</taxon>
        <taxon>Aerosakkonematales</taxon>
        <taxon>Aerosakkonemataceae</taxon>
        <taxon>Floridanema</taxon>
        <taxon>Floridanema fluviatile</taxon>
    </lineage>
</organism>